<evidence type="ECO:0000313" key="3">
    <source>
        <dbReference type="Ensembl" id="ENSNGAP00000016836.1"/>
    </source>
</evidence>
<dbReference type="GO" id="GO:0051726">
    <property type="term" value="P:regulation of cell cycle"/>
    <property type="evidence" value="ECO:0007669"/>
    <property type="project" value="Ensembl"/>
</dbReference>
<keyword evidence="4" id="KW-1185">Reference proteome</keyword>
<dbReference type="InterPro" id="IPR033239">
    <property type="entry name" value="EVI2B"/>
</dbReference>
<keyword evidence="2" id="KW-0472">Membrane</keyword>
<proteinExistence type="predicted"/>
<accession>A0A8C6RCH7</accession>
<organism evidence="3 4">
    <name type="scientific">Nannospalax galili</name>
    <name type="common">Northern Israeli blind subterranean mole rat</name>
    <name type="synonym">Spalax galili</name>
    <dbReference type="NCBI Taxonomy" id="1026970"/>
    <lineage>
        <taxon>Eukaryota</taxon>
        <taxon>Metazoa</taxon>
        <taxon>Chordata</taxon>
        <taxon>Craniata</taxon>
        <taxon>Vertebrata</taxon>
        <taxon>Euteleostomi</taxon>
        <taxon>Mammalia</taxon>
        <taxon>Eutheria</taxon>
        <taxon>Euarchontoglires</taxon>
        <taxon>Glires</taxon>
        <taxon>Rodentia</taxon>
        <taxon>Myomorpha</taxon>
        <taxon>Muroidea</taxon>
        <taxon>Spalacidae</taxon>
        <taxon>Spalacinae</taxon>
        <taxon>Nannospalax</taxon>
    </lineage>
</organism>
<feature type="region of interest" description="Disordered" evidence="1">
    <location>
        <begin position="317"/>
        <end position="376"/>
    </location>
</feature>
<feature type="region of interest" description="Disordered" evidence="1">
    <location>
        <begin position="133"/>
        <end position="185"/>
    </location>
</feature>
<feature type="region of interest" description="Disordered" evidence="1">
    <location>
        <begin position="442"/>
        <end position="463"/>
    </location>
</feature>
<feature type="compositionally biased region" description="Polar residues" evidence="1">
    <location>
        <begin position="133"/>
        <end position="142"/>
    </location>
</feature>
<dbReference type="CTD" id="2124"/>
<dbReference type="GeneTree" id="ENSGT00390000009142"/>
<feature type="compositionally biased region" description="Low complexity" evidence="1">
    <location>
        <begin position="154"/>
        <end position="165"/>
    </location>
</feature>
<reference evidence="3" key="1">
    <citation type="submission" date="2025-08" db="UniProtKB">
        <authorList>
            <consortium name="Ensembl"/>
        </authorList>
    </citation>
    <scope>IDENTIFICATION</scope>
</reference>
<keyword evidence="2" id="KW-1133">Transmembrane helix</keyword>
<feature type="region of interest" description="Disordered" evidence="1">
    <location>
        <begin position="25"/>
        <end position="58"/>
    </location>
</feature>
<dbReference type="OrthoDB" id="9451284at2759"/>
<keyword evidence="2" id="KW-0812">Transmembrane</keyword>
<dbReference type="Proteomes" id="UP000694381">
    <property type="component" value="Unassembled WGS sequence"/>
</dbReference>
<reference evidence="3" key="2">
    <citation type="submission" date="2025-09" db="UniProtKB">
        <authorList>
            <consortium name="Ensembl"/>
        </authorList>
    </citation>
    <scope>IDENTIFICATION</scope>
</reference>
<dbReference type="GO" id="GO:2000035">
    <property type="term" value="P:regulation of stem cell division"/>
    <property type="evidence" value="ECO:0007669"/>
    <property type="project" value="Ensembl"/>
</dbReference>
<evidence type="ECO:0000313" key="4">
    <source>
        <dbReference type="Proteomes" id="UP000694381"/>
    </source>
</evidence>
<evidence type="ECO:0000256" key="2">
    <source>
        <dbReference type="SAM" id="Phobius"/>
    </source>
</evidence>
<dbReference type="GO" id="GO:0043066">
    <property type="term" value="P:negative regulation of apoptotic process"/>
    <property type="evidence" value="ECO:0007669"/>
    <property type="project" value="Ensembl"/>
</dbReference>
<dbReference type="GO" id="GO:0061515">
    <property type="term" value="P:myeloid cell development"/>
    <property type="evidence" value="ECO:0007669"/>
    <property type="project" value="Ensembl"/>
</dbReference>
<dbReference type="GeneID" id="103724507"/>
<dbReference type="Ensembl" id="ENSNGAT00000022457.1">
    <property type="protein sequence ID" value="ENSNGAP00000016836.1"/>
    <property type="gene ID" value="ENSNGAG00000017449.1"/>
</dbReference>
<sequence>MDAKYFILILFCQYLNNARFSETEASATEKQPQSTLLVSPVPYASTNSPNTKGNDLSQTTQFNNISARQQLSPAKIPDGQPTPAVYVSSRKPALHTSARPSAYNITRQAISTVNNSFLLTPLPGFTSARQLPPSTHTFTRQTPRPFVHTPTQQSRSSPSLAPTSSGRPVLQTAHYQSTKPTPPVYLPRTVNLPKNTSPFTSDPTSGKGTPHKTNYNAIAAILIGAILISLLVVILIIVLWKYLRKPVLNDQNWAGRSPFADGETPDLCMDNIRENEASTKRTSIVSLMTWKPSKNTLLPDDLEVKLFEASENTEDTKNLKAENVKDQVNGTSEDSADRSTIGTAVSSSDDADLPLPPPLLDLEGQERNQSDKPTMITVSSLPNDSTNLQPSLGSLNQACEDHDSEIKQSLPPPPDSFNLHLSPVDFIKNHEDVNHEIQYQFSIPPDSDQDLTESLPPPPTELL</sequence>
<dbReference type="RefSeq" id="XP_008819830.1">
    <property type="nucleotide sequence ID" value="XM_008821608.3"/>
</dbReference>
<protein>
    <submittedName>
        <fullName evidence="3">Ecotropic viral integration site 2b</fullName>
    </submittedName>
</protein>
<feature type="compositionally biased region" description="Polar residues" evidence="1">
    <location>
        <begin position="326"/>
        <end position="348"/>
    </location>
</feature>
<feature type="transmembrane region" description="Helical" evidence="2">
    <location>
        <begin position="217"/>
        <end position="240"/>
    </location>
</feature>
<name>A0A8C6RCH7_NANGA</name>
<feature type="compositionally biased region" description="Polar residues" evidence="1">
    <location>
        <begin position="25"/>
        <end position="37"/>
    </location>
</feature>
<dbReference type="OMA" id="GETPDMC"/>
<dbReference type="KEGG" id="ngi:103724507"/>
<dbReference type="GO" id="GO:0045660">
    <property type="term" value="P:positive regulation of neutrophil differentiation"/>
    <property type="evidence" value="ECO:0007669"/>
    <property type="project" value="Ensembl"/>
</dbReference>
<evidence type="ECO:0000256" key="1">
    <source>
        <dbReference type="SAM" id="MobiDB-lite"/>
    </source>
</evidence>
<dbReference type="PANTHER" id="PTHR15384">
    <property type="entry name" value="PROTEIN EVI2B"/>
    <property type="match status" value="1"/>
</dbReference>
<dbReference type="AlphaFoldDB" id="A0A8C6RCH7"/>
<dbReference type="PANTHER" id="PTHR15384:SF0">
    <property type="entry name" value="PROTEIN EVI2B"/>
    <property type="match status" value="1"/>
</dbReference>
<gene>
    <name evidence="3" type="primary">Evi2b</name>
</gene>
<feature type="compositionally biased region" description="Polar residues" evidence="1">
    <location>
        <begin position="44"/>
        <end position="58"/>
    </location>
</feature>